<dbReference type="Gene3D" id="3.40.50.300">
    <property type="entry name" value="P-loop containing nucleotide triphosphate hydrolases"/>
    <property type="match status" value="1"/>
</dbReference>
<dbReference type="SUPFAM" id="SSF52540">
    <property type="entry name" value="P-loop containing nucleoside triphosphate hydrolases"/>
    <property type="match status" value="1"/>
</dbReference>
<dbReference type="AlphaFoldDB" id="A0A1W1UD55"/>
<name>A0A1W1UD55_9PAST</name>
<evidence type="ECO:0000313" key="2">
    <source>
        <dbReference type="Proteomes" id="UP000192408"/>
    </source>
</evidence>
<accession>A0A1W1UD55</accession>
<gene>
    <name evidence="1" type="ORF">SAMN05660772_00272</name>
</gene>
<evidence type="ECO:0000313" key="1">
    <source>
        <dbReference type="EMBL" id="SMB78963.1"/>
    </source>
</evidence>
<dbReference type="RefSeq" id="WP_084255544.1">
    <property type="nucleotide sequence ID" value="NZ_FWWV01000001.1"/>
</dbReference>
<dbReference type="EMBL" id="FWWV01000001">
    <property type="protein sequence ID" value="SMB78963.1"/>
    <property type="molecule type" value="Genomic_DNA"/>
</dbReference>
<sequence>MLLSGNPNTILSPGAKAVVVISQRENVRAEIAQLLRTQGMPVVKEMNQDFFSSEKLSFDAEKISGIVIDIEQIDDVESTVNAIYGLIPQAVWCCLVGDSDSISTAQQFLNRGVLYFHLQSQKGQMVRQILSGLSIPRVRTTINISVLACKGGVGASFISAHLANLIAENKKIPVLLAQDSRGSQDLDLLFDKRIQNEVTEFSDFLDLFSGDLNKLKETALDKYNFILHDKPLFSALKEQYATYLQESNNFILVIERKMHAIRLAKSFLDECNRAQQADSKPRRVFICINDHNAETAKLMATTDIERLLGHSVDTVFPLLKKTSGKVLSVDIGKSGKKALTGLVQRLLGASSKQHKKRKSLFVSLFRTLSGK</sequence>
<dbReference type="STRING" id="1122938.SAMN05660772_00272"/>
<reference evidence="2" key="1">
    <citation type="submission" date="2017-04" db="EMBL/GenBank/DDBJ databases">
        <authorList>
            <person name="Varghese N."/>
            <person name="Submissions S."/>
        </authorList>
    </citation>
    <scope>NUCLEOTIDE SEQUENCE [LARGE SCALE GENOMIC DNA]</scope>
    <source>
        <strain evidence="2">DSM 23072</strain>
    </source>
</reference>
<dbReference type="Proteomes" id="UP000192408">
    <property type="component" value="Unassembled WGS sequence"/>
</dbReference>
<protein>
    <submittedName>
        <fullName evidence="1">Pilus assembly protein CpaE</fullName>
    </submittedName>
</protein>
<proteinExistence type="predicted"/>
<keyword evidence="2" id="KW-1185">Reference proteome</keyword>
<organism evidence="1 2">
    <name type="scientific">Pasteurella testudinis DSM 23072</name>
    <dbReference type="NCBI Taxonomy" id="1122938"/>
    <lineage>
        <taxon>Bacteria</taxon>
        <taxon>Pseudomonadati</taxon>
        <taxon>Pseudomonadota</taxon>
        <taxon>Gammaproteobacteria</taxon>
        <taxon>Pasteurellales</taxon>
        <taxon>Pasteurellaceae</taxon>
        <taxon>Pasteurella</taxon>
    </lineage>
</organism>
<dbReference type="InterPro" id="IPR027417">
    <property type="entry name" value="P-loop_NTPase"/>
</dbReference>